<evidence type="ECO:0008006" key="4">
    <source>
        <dbReference type="Google" id="ProtNLM"/>
    </source>
</evidence>
<reference evidence="2 3" key="1">
    <citation type="submission" date="2019-12" db="EMBL/GenBank/DDBJ databases">
        <authorList>
            <person name="Alioto T."/>
            <person name="Alioto T."/>
            <person name="Gomez Garrido J."/>
        </authorList>
    </citation>
    <scope>NUCLEOTIDE SEQUENCE [LARGE SCALE GENOMIC DNA]</scope>
</reference>
<protein>
    <recommendedName>
        <fullName evidence="4">DUF4408 domain-containing protein</fullName>
    </recommendedName>
</protein>
<keyword evidence="3" id="KW-1185">Reference proteome</keyword>
<dbReference type="EMBL" id="CACTIH010003828">
    <property type="protein sequence ID" value="CAA2985783.1"/>
    <property type="molecule type" value="Genomic_DNA"/>
</dbReference>
<dbReference type="OrthoDB" id="1082160at2759"/>
<comment type="caution">
    <text evidence="2">The sequence shown here is derived from an EMBL/GenBank/DDBJ whole genome shotgun (WGS) entry which is preliminary data.</text>
</comment>
<name>A0A8S0S223_OLEEU</name>
<dbReference type="Proteomes" id="UP000594638">
    <property type="component" value="Unassembled WGS sequence"/>
</dbReference>
<organism evidence="2 3">
    <name type="scientific">Olea europaea subsp. europaea</name>
    <dbReference type="NCBI Taxonomy" id="158383"/>
    <lineage>
        <taxon>Eukaryota</taxon>
        <taxon>Viridiplantae</taxon>
        <taxon>Streptophyta</taxon>
        <taxon>Embryophyta</taxon>
        <taxon>Tracheophyta</taxon>
        <taxon>Spermatophyta</taxon>
        <taxon>Magnoliopsida</taxon>
        <taxon>eudicotyledons</taxon>
        <taxon>Gunneridae</taxon>
        <taxon>Pentapetalae</taxon>
        <taxon>asterids</taxon>
        <taxon>lamiids</taxon>
        <taxon>Lamiales</taxon>
        <taxon>Oleaceae</taxon>
        <taxon>Oleeae</taxon>
        <taxon>Olea</taxon>
    </lineage>
</organism>
<proteinExistence type="predicted"/>
<dbReference type="AlphaFoldDB" id="A0A8S0S223"/>
<feature type="transmembrane region" description="Helical" evidence="1">
    <location>
        <begin position="29"/>
        <end position="47"/>
    </location>
</feature>
<accession>A0A8S0S223</accession>
<evidence type="ECO:0000256" key="1">
    <source>
        <dbReference type="SAM" id="Phobius"/>
    </source>
</evidence>
<sequence>MKSGVFNNAKFEKAKTIARFNSFRKITEAFRFLHVSVVCVLVFWSLTHAPTAVRITGEWLLKQCAYLFNYHLVFLNAIILLIFVLCRQNEVSRNHSAAGDLLHDYVEHSEVHPRLSSVSISVTENELIQPEMVIEEQGGSGNEDIEEERILCADYDANSVAKCDEITMAIEKAAREIKRFQRIQSLRKLRRSETNNSRMTPLVGAEIERLSNEEFQRTVQAFICKHRKLFWEQKLAESNLN</sequence>
<keyword evidence="1" id="KW-1133">Transmembrane helix</keyword>
<feature type="transmembrane region" description="Helical" evidence="1">
    <location>
        <begin position="67"/>
        <end position="86"/>
    </location>
</feature>
<evidence type="ECO:0000313" key="2">
    <source>
        <dbReference type="EMBL" id="CAA2985783.1"/>
    </source>
</evidence>
<evidence type="ECO:0000313" key="3">
    <source>
        <dbReference type="Proteomes" id="UP000594638"/>
    </source>
</evidence>
<dbReference type="Gramene" id="OE9A056709T1">
    <property type="protein sequence ID" value="OE9A056709C1"/>
    <property type="gene ID" value="OE9A056709"/>
</dbReference>
<dbReference type="PANTHER" id="PTHR33640:SF30">
    <property type="entry name" value="DUF4408 DOMAIN-CONTAINING PROTEIN"/>
    <property type="match status" value="1"/>
</dbReference>
<keyword evidence="1" id="KW-0812">Transmembrane</keyword>
<dbReference type="PANTHER" id="PTHR33640">
    <property type="entry name" value="TRANSMEMBRANE PROTEIN"/>
    <property type="match status" value="1"/>
</dbReference>
<gene>
    <name evidence="2" type="ORF">OLEA9_A056709</name>
</gene>
<keyword evidence="1" id="KW-0472">Membrane</keyword>